<dbReference type="AlphaFoldDB" id="A0A3B0CY94"/>
<dbReference type="Gene3D" id="1.10.3810.10">
    <property type="entry name" value="Biosynthetic peptidoglycan transglycosylase-like"/>
    <property type="match status" value="1"/>
</dbReference>
<dbReference type="Pfam" id="PF00912">
    <property type="entry name" value="Transgly"/>
    <property type="match status" value="1"/>
</dbReference>
<name>A0A3B0CY94_9BACL</name>
<evidence type="ECO:0000256" key="3">
    <source>
        <dbReference type="ARBA" id="ARBA00022645"/>
    </source>
</evidence>
<dbReference type="EMBL" id="RBAH01000001">
    <property type="protein sequence ID" value="RKN86676.1"/>
    <property type="molecule type" value="Genomic_DNA"/>
</dbReference>
<dbReference type="InterPro" id="IPR003961">
    <property type="entry name" value="FN3_dom"/>
</dbReference>
<keyword evidence="6" id="KW-0808">Transferase</keyword>
<dbReference type="GO" id="GO:0008658">
    <property type="term" value="F:penicillin binding"/>
    <property type="evidence" value="ECO:0007669"/>
    <property type="project" value="InterPro"/>
</dbReference>
<dbReference type="InterPro" id="IPR001264">
    <property type="entry name" value="Glyco_trans_51"/>
</dbReference>
<evidence type="ECO:0000256" key="12">
    <source>
        <dbReference type="ARBA" id="ARBA00023316"/>
    </source>
</evidence>
<feature type="domain" description="Penicillin-binding protein transpeptidase" evidence="17">
    <location>
        <begin position="400"/>
        <end position="665"/>
    </location>
</feature>
<organism evidence="19 20">
    <name type="scientific">Paenibacillus ginsengarvi</name>
    <dbReference type="NCBI Taxonomy" id="400777"/>
    <lineage>
        <taxon>Bacteria</taxon>
        <taxon>Bacillati</taxon>
        <taxon>Bacillota</taxon>
        <taxon>Bacilli</taxon>
        <taxon>Bacillales</taxon>
        <taxon>Paenibacillaceae</taxon>
        <taxon>Paenibacillus</taxon>
    </lineage>
</organism>
<evidence type="ECO:0000256" key="4">
    <source>
        <dbReference type="ARBA" id="ARBA00022670"/>
    </source>
</evidence>
<reference evidence="19 20" key="1">
    <citation type="journal article" date="2007" name="Int. J. Syst. Evol. Microbiol.">
        <title>Paenibacillus ginsengarvi sp. nov., isolated from soil from ginseng cultivation.</title>
        <authorList>
            <person name="Yoon M.H."/>
            <person name="Ten L.N."/>
            <person name="Im W.T."/>
        </authorList>
    </citation>
    <scope>NUCLEOTIDE SEQUENCE [LARGE SCALE GENOMIC DNA]</scope>
    <source>
        <strain evidence="19 20">KCTC 13059</strain>
    </source>
</reference>
<evidence type="ECO:0000256" key="7">
    <source>
        <dbReference type="ARBA" id="ARBA00022801"/>
    </source>
</evidence>
<dbReference type="PANTHER" id="PTHR32282:SF11">
    <property type="entry name" value="PENICILLIN-BINDING PROTEIN 1B"/>
    <property type="match status" value="1"/>
</dbReference>
<dbReference type="SUPFAM" id="SSF56601">
    <property type="entry name" value="beta-lactamase/transpeptidase-like"/>
    <property type="match status" value="1"/>
</dbReference>
<accession>A0A3B0CY94</accession>
<keyword evidence="5" id="KW-0328">Glycosyltransferase</keyword>
<evidence type="ECO:0000256" key="5">
    <source>
        <dbReference type="ARBA" id="ARBA00022676"/>
    </source>
</evidence>
<evidence type="ECO:0000256" key="6">
    <source>
        <dbReference type="ARBA" id="ARBA00022679"/>
    </source>
</evidence>
<evidence type="ECO:0000256" key="13">
    <source>
        <dbReference type="ARBA" id="ARBA00034000"/>
    </source>
</evidence>
<evidence type="ECO:0000256" key="10">
    <source>
        <dbReference type="ARBA" id="ARBA00023136"/>
    </source>
</evidence>
<evidence type="ECO:0000259" key="18">
    <source>
        <dbReference type="Pfam" id="PF00912"/>
    </source>
</evidence>
<protein>
    <submittedName>
        <fullName evidence="19">Carboxypeptidase</fullName>
    </submittedName>
</protein>
<proteinExistence type="predicted"/>
<feature type="domain" description="Glycosyl transferase family 51" evidence="18">
    <location>
        <begin position="91"/>
        <end position="279"/>
    </location>
</feature>
<keyword evidence="16" id="KW-1133">Transmembrane helix</keyword>
<keyword evidence="2" id="KW-1003">Cell membrane</keyword>
<keyword evidence="7" id="KW-0378">Hydrolase</keyword>
<dbReference type="SUPFAM" id="SSF53955">
    <property type="entry name" value="Lysozyme-like"/>
    <property type="match status" value="1"/>
</dbReference>
<dbReference type="GO" id="GO:0005886">
    <property type="term" value="C:plasma membrane"/>
    <property type="evidence" value="ECO:0007669"/>
    <property type="project" value="UniProtKB-SubCell"/>
</dbReference>
<evidence type="ECO:0000256" key="16">
    <source>
        <dbReference type="SAM" id="Phobius"/>
    </source>
</evidence>
<keyword evidence="20" id="KW-1185">Reference proteome</keyword>
<dbReference type="Gene3D" id="2.60.40.10">
    <property type="entry name" value="Immunoglobulins"/>
    <property type="match status" value="2"/>
</dbReference>
<evidence type="ECO:0000313" key="19">
    <source>
        <dbReference type="EMBL" id="RKN86676.1"/>
    </source>
</evidence>
<evidence type="ECO:0000313" key="20">
    <source>
        <dbReference type="Proteomes" id="UP000282311"/>
    </source>
</evidence>
<dbReference type="SUPFAM" id="SSF49265">
    <property type="entry name" value="Fibronectin type III"/>
    <property type="match status" value="1"/>
</dbReference>
<keyword evidence="4" id="KW-0645">Protease</keyword>
<evidence type="ECO:0000256" key="11">
    <source>
        <dbReference type="ARBA" id="ARBA00023268"/>
    </source>
</evidence>
<keyword evidence="10 16" id="KW-0472">Membrane</keyword>
<dbReference type="GO" id="GO:0008360">
    <property type="term" value="P:regulation of cell shape"/>
    <property type="evidence" value="ECO:0007669"/>
    <property type="project" value="UniProtKB-KW"/>
</dbReference>
<evidence type="ECO:0000256" key="15">
    <source>
        <dbReference type="SAM" id="MobiDB-lite"/>
    </source>
</evidence>
<dbReference type="GO" id="GO:0071555">
    <property type="term" value="P:cell wall organization"/>
    <property type="evidence" value="ECO:0007669"/>
    <property type="project" value="UniProtKB-KW"/>
</dbReference>
<sequence>MPKEDRRMAKDLSNKPAVGRKNGWRTAGRIFLGTLKWLFITGIVTGFLVAGAAFGYVSALVKDDPVRSQSEILEKISEDAITGFVYFGDDTPIGQLRSEEDRRPITIQDLPDLVRNAVLAIEDHEFNEHYGINLKGFTRAVTQKLTNADVQTGGSTITQQVARRVFLTLDRNDNRKAKEILLALRLERLLSKDQILLAYLNKIPYGNGSSGYNLYGIKAAAKGIFNIDDLNQLNIPQAAYLAGLPQLPSKYSAFTSRGELDEKGLGYAIERTKLVLKRMLEESVITQAQYDEALAFDIKGSLAQPEPKAYNTYPYLMLEVERQSSEILAALANPELKKDTKQGQEAYAEAVKQSREDLLRKGYHIYTTIDKPLYDQMHAISENKNNFTPDDPEKGIEQIAAVALDNKTGAILGMIEGRDFYKEQMNLATQMTRQPGSTMKPIAAYLPSIEKGAIAPASIIDDVPVILKDYSKGFHLPENWDNDFHGLVTARHAFNQSYNIPAIKLFLDVVGINNAWDFAKKLGITSIEKSDYSAQTGVIGGMARGVSVEEMTNAYSSIPNKGVFTDAFLIRKITDTEGNVVYEHELKPTTVFSEETAYLMTDMMKTVITSGTASILKKDFKYYSKVPVAGKTGSTQNDGDAWFIGFSPDITVGVWAGYDQMKNSLKYRGCDKNSELGCGTQRALKIWAKVMNATVETRPELLPTKEFTKPAGIVSMSVSAYSGKLPNEQTRAAGKTTTDLFNKKFIPTEEDQVLVKQSYVAYDGKVYLPQAGTPADMVLEKTVVKREKPIADIIKEIEAILPKLPADNRPNISHYYPLDYTNDAAYEVDPRADDGQAPNPPGGVTLKHTGDKVEIAFQEAGSADIVGYRLYKASTPGGGFQRMNGKVVLSDQDRLFTDIVGSQAVAAYYVTAVDVSGKESKPSKAVLADGSSFDIGSPLDPFGVPKTNEQNGGQGNGNTGANGTGGKPGDSKPGDTKPGDTKPGDAKPGDPKTNGGTQAKTPPSTPKNVSVKSSGAGIEISWSDNPKTELVKRYDVYYSEKEGGPFKKLQSSDSNKLNYYAIVYDGWYQVVAVNDAGESKHSPAVPYKVKKP</sequence>
<dbReference type="GO" id="GO:0008955">
    <property type="term" value="F:peptidoglycan glycosyltransferase activity"/>
    <property type="evidence" value="ECO:0007669"/>
    <property type="project" value="UniProtKB-EC"/>
</dbReference>
<dbReference type="Gene3D" id="3.40.710.10">
    <property type="entry name" value="DD-peptidase/beta-lactamase superfamily"/>
    <property type="match status" value="1"/>
</dbReference>
<evidence type="ECO:0000259" key="17">
    <source>
        <dbReference type="Pfam" id="PF00905"/>
    </source>
</evidence>
<dbReference type="InterPro" id="IPR050396">
    <property type="entry name" value="Glycosyltr_51/Transpeptidase"/>
</dbReference>
<feature type="region of interest" description="Disordered" evidence="15">
    <location>
        <begin position="919"/>
        <end position="1019"/>
    </location>
</feature>
<dbReference type="CDD" id="cd00063">
    <property type="entry name" value="FN3"/>
    <property type="match status" value="1"/>
</dbReference>
<gene>
    <name evidence="19" type="ORF">D7M11_01555</name>
</gene>
<keyword evidence="11" id="KW-0511">Multifunctional enzyme</keyword>
<keyword evidence="9" id="KW-0573">Peptidoglycan synthesis</keyword>
<evidence type="ECO:0000256" key="8">
    <source>
        <dbReference type="ARBA" id="ARBA00022960"/>
    </source>
</evidence>
<dbReference type="InterPro" id="IPR012338">
    <property type="entry name" value="Beta-lactam/transpept-like"/>
</dbReference>
<keyword evidence="16" id="KW-0812">Transmembrane</keyword>
<evidence type="ECO:0000256" key="1">
    <source>
        <dbReference type="ARBA" id="ARBA00004236"/>
    </source>
</evidence>
<evidence type="ECO:0000256" key="14">
    <source>
        <dbReference type="ARBA" id="ARBA00049902"/>
    </source>
</evidence>
<dbReference type="GO" id="GO:0006508">
    <property type="term" value="P:proteolysis"/>
    <property type="evidence" value="ECO:0007669"/>
    <property type="project" value="UniProtKB-KW"/>
</dbReference>
<feature type="compositionally biased region" description="Basic and acidic residues" evidence="15">
    <location>
        <begin position="969"/>
        <end position="990"/>
    </location>
</feature>
<feature type="compositionally biased region" description="Polar residues" evidence="15">
    <location>
        <begin position="994"/>
        <end position="1013"/>
    </location>
</feature>
<comment type="subcellular location">
    <subcellularLocation>
        <location evidence="1">Cell membrane</location>
    </subcellularLocation>
</comment>
<dbReference type="GO" id="GO:0009252">
    <property type="term" value="P:peptidoglycan biosynthetic process"/>
    <property type="evidence" value="ECO:0007669"/>
    <property type="project" value="UniProtKB-KW"/>
</dbReference>
<dbReference type="Proteomes" id="UP000282311">
    <property type="component" value="Unassembled WGS sequence"/>
</dbReference>
<dbReference type="GO" id="GO:0030288">
    <property type="term" value="C:outer membrane-bounded periplasmic space"/>
    <property type="evidence" value="ECO:0007669"/>
    <property type="project" value="TreeGrafter"/>
</dbReference>
<evidence type="ECO:0000256" key="2">
    <source>
        <dbReference type="ARBA" id="ARBA00022475"/>
    </source>
</evidence>
<dbReference type="GO" id="GO:0009002">
    <property type="term" value="F:serine-type D-Ala-D-Ala carboxypeptidase activity"/>
    <property type="evidence" value="ECO:0007669"/>
    <property type="project" value="UniProtKB-EC"/>
</dbReference>
<dbReference type="InterPro" id="IPR036950">
    <property type="entry name" value="PBP_transglycosylase"/>
</dbReference>
<feature type="compositionally biased region" description="Gly residues" evidence="15">
    <location>
        <begin position="952"/>
        <end position="968"/>
    </location>
</feature>
<dbReference type="Pfam" id="PF00905">
    <property type="entry name" value="Transpeptidase"/>
    <property type="match status" value="1"/>
</dbReference>
<feature type="transmembrane region" description="Helical" evidence="16">
    <location>
        <begin position="37"/>
        <end position="61"/>
    </location>
</feature>
<comment type="caution">
    <text evidence="19">The sequence shown here is derived from an EMBL/GenBank/DDBJ whole genome shotgun (WGS) entry which is preliminary data.</text>
</comment>
<keyword evidence="3 19" id="KW-0121">Carboxypeptidase</keyword>
<dbReference type="InterPro" id="IPR023346">
    <property type="entry name" value="Lysozyme-like_dom_sf"/>
</dbReference>
<evidence type="ECO:0000256" key="9">
    <source>
        <dbReference type="ARBA" id="ARBA00022984"/>
    </source>
</evidence>
<dbReference type="InterPro" id="IPR001460">
    <property type="entry name" value="PCN-bd_Tpept"/>
</dbReference>
<dbReference type="InterPro" id="IPR013783">
    <property type="entry name" value="Ig-like_fold"/>
</dbReference>
<dbReference type="PANTHER" id="PTHR32282">
    <property type="entry name" value="BINDING PROTEIN TRANSPEPTIDASE, PUTATIVE-RELATED"/>
    <property type="match status" value="1"/>
</dbReference>
<comment type="catalytic activity">
    <reaction evidence="14">
        <text>[GlcNAc-(1-&gt;4)-Mur2Ac(oyl-L-Ala-gamma-D-Glu-L-Lys-D-Ala-D-Ala)](n)-di-trans,octa-cis-undecaprenyl diphosphate + beta-D-GlcNAc-(1-&gt;4)-Mur2Ac(oyl-L-Ala-gamma-D-Glu-L-Lys-D-Ala-D-Ala)-di-trans,octa-cis-undecaprenyl diphosphate = [GlcNAc-(1-&gt;4)-Mur2Ac(oyl-L-Ala-gamma-D-Glu-L-Lys-D-Ala-D-Ala)](n+1)-di-trans,octa-cis-undecaprenyl diphosphate + di-trans,octa-cis-undecaprenyl diphosphate + H(+)</text>
        <dbReference type="Rhea" id="RHEA:23708"/>
        <dbReference type="Rhea" id="RHEA-COMP:9602"/>
        <dbReference type="Rhea" id="RHEA-COMP:9603"/>
        <dbReference type="ChEBI" id="CHEBI:15378"/>
        <dbReference type="ChEBI" id="CHEBI:58405"/>
        <dbReference type="ChEBI" id="CHEBI:60033"/>
        <dbReference type="ChEBI" id="CHEBI:78435"/>
        <dbReference type="EC" id="2.4.99.28"/>
    </reaction>
</comment>
<comment type="catalytic activity">
    <reaction evidence="13">
        <text>Preferential cleavage: (Ac)2-L-Lys-D-Ala-|-D-Ala. Also transpeptidation of peptidyl-alanyl moieties that are N-acyl substituents of D-alanine.</text>
        <dbReference type="EC" id="3.4.16.4"/>
    </reaction>
</comment>
<keyword evidence="8" id="KW-0133">Cell shape</keyword>
<dbReference type="InterPro" id="IPR036116">
    <property type="entry name" value="FN3_sf"/>
</dbReference>
<keyword evidence="12" id="KW-0961">Cell wall biogenesis/degradation</keyword>